<dbReference type="RefSeq" id="WP_275819759.1">
    <property type="nucleotide sequence ID" value="NZ_JARHUD010000001.1"/>
</dbReference>
<dbReference type="SUPFAM" id="SSF81593">
    <property type="entry name" value="Nucleotidyltransferase substrate binding subunit/domain"/>
    <property type="match status" value="2"/>
</dbReference>
<keyword evidence="3 7" id="KW-0547">Nucleotide-binding</keyword>
<name>A0ABT5YIV6_9PROT</name>
<comment type="catalytic activity">
    <reaction evidence="7">
        <text>[glutamine synthetase]-O(4)-(5'-adenylyl)-L-tyrosine + phosphate = [glutamine synthetase]-L-tyrosine + ADP</text>
        <dbReference type="Rhea" id="RHEA:43716"/>
        <dbReference type="Rhea" id="RHEA-COMP:10660"/>
        <dbReference type="Rhea" id="RHEA-COMP:10661"/>
        <dbReference type="ChEBI" id="CHEBI:43474"/>
        <dbReference type="ChEBI" id="CHEBI:46858"/>
        <dbReference type="ChEBI" id="CHEBI:83624"/>
        <dbReference type="ChEBI" id="CHEBI:456216"/>
        <dbReference type="EC" id="2.7.7.89"/>
    </reaction>
</comment>
<sequence length="991" mass="109707">MDSDQLPPPDRLPLPVNSERADIGLTHWHERLERLDPAVRAAPAALAESDTGKALLRCIFGHSPFLGQCLLSDPTFLVDLGRLGPEACLEQTLADSRDPKLARKSRAEVESGLRRAKRRVALVTAIADMTDAWPLLQVTQALSDFADAALDTALAHLLLDAHEREELILADPERPLDRCGFSVLAMGKYGARELNYSSDIDLILLFDPDRIDYRRARGVQEGMVRMARELSRLMDERTADGYVFRTDLRLRPDPGATPLCLSVNGALTYYESQGQNWERAAMIKARAAAGDEDLGTSFLRELTPFIWRKHLDFWAIQDIHSIKRQIHAHKGGADVAVEGHNIKLGRGGIREIEFFVQTQQLIYGGRDPELRTPRTLDALQALTEAGRVTPEAAADMHAAYLFLRTLEHRLQMVDDKQTHSLPATAEGVGRIAAFMGFPDEAAFREVLLRHLRAVEAHYAELFEEAPSLAGPGNLVFTGGEPEPGTLATLQEMGFKDGERVFNLVRAWHHGRYRATRSVRARQILTELMPALLQALGQGSDPDAALVRFDTFLSRLPAGVQLFSLLYQNPPLLEILAEVLGHAPALAERLGRRPALLEAVIDTEFYAPLPDAQTLRDELEEAFRHCRDFQDQLDEARRWSADHRFQVGVQILLGKIDPAIAARGLSDLADVAIAALLAAVEEEMAASHGRVPGAGLAVIALGRLGAREMTLSSDLDLVFVYDCDDPAQESDGRKPLSASVYYGRLAQRLIAALSAPTGEGLLYEVDPRLRPSGASGPIALSLPGYQRYLEQDAWTWELMALTRFRVAAAVPDFANRIRSTLTAILTRTRDPERLLLDVDNMRQRIAKQHPGRSPWDIKYKRGGLYDLDFIAQYLQLRHAAAHPEVLCGTSEAAFDALARVRALDQETAEQLQEAIKLLRRVQNYLRLTVGETFEPENTPSGLRAALARTAGVLDFETLERTLQAQTEAVAQAYDELIGEPAATLRAAASQNE</sequence>
<feature type="domain" description="Glutamate-ammonia ligase adenylyltransferase repeated" evidence="8">
    <location>
        <begin position="56"/>
        <end position="300"/>
    </location>
</feature>
<keyword evidence="1 7" id="KW-0808">Transferase</keyword>
<dbReference type="EMBL" id="JARHUD010000001">
    <property type="protein sequence ID" value="MDF2094880.1"/>
    <property type="molecule type" value="Genomic_DNA"/>
</dbReference>
<reference evidence="10 11" key="1">
    <citation type="submission" date="2023-03" db="EMBL/GenBank/DDBJ databases">
        <title>Fodinicurvata sp. CAU 1616 isolated from sea sendiment.</title>
        <authorList>
            <person name="Kim W."/>
        </authorList>
    </citation>
    <scope>NUCLEOTIDE SEQUENCE [LARGE SCALE GENOMIC DNA]</scope>
    <source>
        <strain evidence="10 11">CAU 1616</strain>
    </source>
</reference>
<dbReference type="GO" id="GO:0047388">
    <property type="term" value="F:[glutamine synthetase]-adenylyl-L-tyrosine phosphorylase activity"/>
    <property type="evidence" value="ECO:0007669"/>
    <property type="project" value="UniProtKB-EC"/>
</dbReference>
<dbReference type="Pfam" id="PF08335">
    <property type="entry name" value="GlnD_UR_UTase"/>
    <property type="match status" value="2"/>
</dbReference>
<evidence type="ECO:0000256" key="2">
    <source>
        <dbReference type="ARBA" id="ARBA00022695"/>
    </source>
</evidence>
<feature type="region of interest" description="Adenylyl transferase" evidence="7">
    <location>
        <begin position="469"/>
        <end position="991"/>
    </location>
</feature>
<comment type="cofactor">
    <cofactor evidence="7">
        <name>Mg(2+)</name>
        <dbReference type="ChEBI" id="CHEBI:18420"/>
    </cofactor>
</comment>
<accession>A0ABT5YIV6</accession>
<comment type="similarity">
    <text evidence="7">Belongs to the GlnE family.</text>
</comment>
<dbReference type="HAMAP" id="MF_00802">
    <property type="entry name" value="GlnE"/>
    <property type="match status" value="1"/>
</dbReference>
<dbReference type="SUPFAM" id="SSF81301">
    <property type="entry name" value="Nucleotidyltransferase"/>
    <property type="match status" value="2"/>
</dbReference>
<evidence type="ECO:0000256" key="5">
    <source>
        <dbReference type="ARBA" id="ARBA00022842"/>
    </source>
</evidence>
<dbReference type="InterPro" id="IPR043519">
    <property type="entry name" value="NT_sf"/>
</dbReference>
<comment type="caution">
    <text evidence="10">The sequence shown here is derived from an EMBL/GenBank/DDBJ whole genome shotgun (WGS) entry which is preliminary data.</text>
</comment>
<dbReference type="Gene3D" id="1.20.120.330">
    <property type="entry name" value="Nucleotidyltransferases domain 2"/>
    <property type="match status" value="2"/>
</dbReference>
<dbReference type="InterPro" id="IPR013546">
    <property type="entry name" value="PII_UdlTrfase/GS_AdlTrfase"/>
</dbReference>
<dbReference type="Gene3D" id="3.30.460.10">
    <property type="entry name" value="Beta Polymerase, domain 2"/>
    <property type="match status" value="2"/>
</dbReference>
<dbReference type="CDD" id="cd05401">
    <property type="entry name" value="NT_GlnE_GlnD_like"/>
    <property type="match status" value="2"/>
</dbReference>
<evidence type="ECO:0000256" key="1">
    <source>
        <dbReference type="ARBA" id="ARBA00022679"/>
    </source>
</evidence>
<proteinExistence type="inferred from homology"/>
<keyword evidence="2 7" id="KW-0548">Nucleotidyltransferase</keyword>
<evidence type="ECO:0000313" key="11">
    <source>
        <dbReference type="Proteomes" id="UP001215503"/>
    </source>
</evidence>
<dbReference type="PANTHER" id="PTHR30621:SF0">
    <property type="entry name" value="BIFUNCTIONAL GLUTAMINE SYNTHETASE ADENYLYLTRANSFERASE_ADENYLYL-REMOVING ENZYME"/>
    <property type="match status" value="1"/>
</dbReference>
<dbReference type="Pfam" id="PF03710">
    <property type="entry name" value="GlnE"/>
    <property type="match status" value="2"/>
</dbReference>
<keyword evidence="5 7" id="KW-0460">Magnesium</keyword>
<keyword evidence="6 7" id="KW-0511">Multifunctional enzyme</keyword>
<organism evidence="10 11">
    <name type="scientific">Aquibaculum arenosum</name>
    <dbReference type="NCBI Taxonomy" id="3032591"/>
    <lineage>
        <taxon>Bacteria</taxon>
        <taxon>Pseudomonadati</taxon>
        <taxon>Pseudomonadota</taxon>
        <taxon>Alphaproteobacteria</taxon>
        <taxon>Rhodospirillales</taxon>
        <taxon>Rhodovibrionaceae</taxon>
        <taxon>Aquibaculum</taxon>
    </lineage>
</organism>
<dbReference type="EC" id="2.7.7.42" evidence="7"/>
<gene>
    <name evidence="7" type="primary">glnE</name>
    <name evidence="10" type="ORF">P2G67_02685</name>
</gene>
<evidence type="ECO:0000259" key="8">
    <source>
        <dbReference type="Pfam" id="PF03710"/>
    </source>
</evidence>
<evidence type="ECO:0000259" key="9">
    <source>
        <dbReference type="Pfam" id="PF08335"/>
    </source>
</evidence>
<dbReference type="NCBIfam" id="NF010706">
    <property type="entry name" value="PRK14108.1"/>
    <property type="match status" value="1"/>
</dbReference>
<evidence type="ECO:0000256" key="4">
    <source>
        <dbReference type="ARBA" id="ARBA00022840"/>
    </source>
</evidence>
<evidence type="ECO:0000313" key="10">
    <source>
        <dbReference type="EMBL" id="MDF2094880.1"/>
    </source>
</evidence>
<feature type="domain" description="PII-uridylyltransferase/Glutamine-synthetase adenylyltransferase" evidence="9">
    <location>
        <begin position="323"/>
        <end position="462"/>
    </location>
</feature>
<keyword evidence="4 7" id="KW-0067">ATP-binding</keyword>
<feature type="domain" description="Glutamate-ammonia ligase adenylyltransferase repeated" evidence="8">
    <location>
        <begin position="574"/>
        <end position="812"/>
    </location>
</feature>
<dbReference type="NCBIfam" id="NF008292">
    <property type="entry name" value="PRK11072.1"/>
    <property type="match status" value="1"/>
</dbReference>
<keyword evidence="11" id="KW-1185">Reference proteome</keyword>
<comment type="catalytic activity">
    <reaction evidence="7">
        <text>[glutamine synthetase]-L-tyrosine + ATP = [glutamine synthetase]-O(4)-(5'-adenylyl)-L-tyrosine + diphosphate</text>
        <dbReference type="Rhea" id="RHEA:18589"/>
        <dbReference type="Rhea" id="RHEA-COMP:10660"/>
        <dbReference type="Rhea" id="RHEA-COMP:10661"/>
        <dbReference type="ChEBI" id="CHEBI:30616"/>
        <dbReference type="ChEBI" id="CHEBI:33019"/>
        <dbReference type="ChEBI" id="CHEBI:46858"/>
        <dbReference type="ChEBI" id="CHEBI:83624"/>
        <dbReference type="EC" id="2.7.7.42"/>
    </reaction>
</comment>
<dbReference type="Gene3D" id="1.20.120.1510">
    <property type="match status" value="1"/>
</dbReference>
<dbReference type="InterPro" id="IPR023057">
    <property type="entry name" value="GlnE"/>
</dbReference>
<evidence type="ECO:0000256" key="6">
    <source>
        <dbReference type="ARBA" id="ARBA00023268"/>
    </source>
</evidence>
<protein>
    <recommendedName>
        <fullName evidence="7">Bifunctional glutamine synthetase adenylyltransferase/adenylyl-removing enzyme</fullName>
    </recommendedName>
    <alternativeName>
        <fullName evidence="7">ATP:glutamine synthetase adenylyltransferase</fullName>
    </alternativeName>
    <alternativeName>
        <fullName evidence="7">ATase</fullName>
    </alternativeName>
    <domain>
        <recommendedName>
            <fullName evidence="7">Glutamine synthetase adenylyl-L-tyrosine phosphorylase</fullName>
            <ecNumber evidence="7">2.7.7.89</ecNumber>
        </recommendedName>
        <alternativeName>
            <fullName evidence="7">Adenylyl removase</fullName>
            <shortName evidence="7">AR</shortName>
            <shortName evidence="7">AT-N</shortName>
        </alternativeName>
    </domain>
    <domain>
        <recommendedName>
            <fullName evidence="7">Glutamine synthetase adenylyl transferase</fullName>
            <ecNumber evidence="7">2.7.7.42</ecNumber>
        </recommendedName>
        <alternativeName>
            <fullName evidence="7">Adenylyl transferase</fullName>
            <shortName evidence="7">AT</shortName>
            <shortName evidence="7">AT-C</shortName>
        </alternativeName>
    </domain>
</protein>
<dbReference type="Proteomes" id="UP001215503">
    <property type="component" value="Unassembled WGS sequence"/>
</dbReference>
<evidence type="ECO:0000256" key="3">
    <source>
        <dbReference type="ARBA" id="ARBA00022741"/>
    </source>
</evidence>
<comment type="function">
    <text evidence="7">Involved in the regulation of glutamine synthetase GlnA, a key enzyme in the process to assimilate ammonia. When cellular nitrogen levels are high, the C-terminal adenylyl transferase (AT) inactivates GlnA by covalent transfer of an adenylyl group from ATP to specific tyrosine residue of GlnA, thus reducing its activity. Conversely, when nitrogen levels are low, the N-terminal adenylyl removase (AR) activates GlnA by removing the adenylyl group by phosphorolysis, increasing its activity. The regulatory region of GlnE binds the signal transduction protein PII (GlnB) which indicates the nitrogen status of the cell.</text>
</comment>
<dbReference type="EC" id="2.7.7.89" evidence="7"/>
<feature type="region of interest" description="Adenylyl removase" evidence="7">
    <location>
        <begin position="1"/>
        <end position="467"/>
    </location>
</feature>
<dbReference type="PANTHER" id="PTHR30621">
    <property type="entry name" value="GLUTAMINE SYNTHETASE ADENYLYLTRANSFERASE"/>
    <property type="match status" value="1"/>
</dbReference>
<evidence type="ECO:0000256" key="7">
    <source>
        <dbReference type="HAMAP-Rule" id="MF_00802"/>
    </source>
</evidence>
<feature type="domain" description="PII-uridylyltransferase/Glutamine-synthetase adenylyltransferase" evidence="9">
    <location>
        <begin position="840"/>
        <end position="975"/>
    </location>
</feature>
<dbReference type="InterPro" id="IPR005190">
    <property type="entry name" value="GlnE_rpt_dom"/>
</dbReference>